<dbReference type="InterPro" id="IPR024791">
    <property type="entry name" value="Cyt_c/ubiquinol_Oxase_su3"/>
</dbReference>
<evidence type="ECO:0000256" key="2">
    <source>
        <dbReference type="ARBA" id="ARBA00010581"/>
    </source>
</evidence>
<dbReference type="InterPro" id="IPR035973">
    <property type="entry name" value="Cyt_c_oxidase_su3-like_sf"/>
</dbReference>
<reference evidence="9 10" key="1">
    <citation type="journal article" date="2015" name="Stand. Genomic Sci.">
        <title>Genomic Encyclopedia of Bacterial and Archaeal Type Strains, Phase III: the genomes of soil and plant-associated and newly described type strains.</title>
        <authorList>
            <person name="Whitman W.B."/>
            <person name="Woyke T."/>
            <person name="Klenk H.P."/>
            <person name="Zhou Y."/>
            <person name="Lilburn T.G."/>
            <person name="Beck B.J."/>
            <person name="De Vos P."/>
            <person name="Vandamme P."/>
            <person name="Eisen J.A."/>
            <person name="Garrity G."/>
            <person name="Hugenholtz P."/>
            <person name="Kyrpides N.C."/>
        </authorList>
    </citation>
    <scope>NUCLEOTIDE SEQUENCE [LARGE SCALE GENOMIC DNA]</scope>
    <source>
        <strain evidence="9 10">CGMCC 1.10948</strain>
    </source>
</reference>
<dbReference type="InterPro" id="IPR000298">
    <property type="entry name" value="Cyt_c_oxidase-like_su3"/>
</dbReference>
<evidence type="ECO:0000313" key="9">
    <source>
        <dbReference type="EMBL" id="TWI75029.1"/>
    </source>
</evidence>
<evidence type="ECO:0000313" key="10">
    <source>
        <dbReference type="Proteomes" id="UP000316291"/>
    </source>
</evidence>
<feature type="transmembrane region" description="Helical" evidence="7">
    <location>
        <begin position="112"/>
        <end position="135"/>
    </location>
</feature>
<dbReference type="EMBL" id="VLLA01000002">
    <property type="protein sequence ID" value="TWI75029.1"/>
    <property type="molecule type" value="Genomic_DNA"/>
</dbReference>
<evidence type="ECO:0000256" key="4">
    <source>
        <dbReference type="ARBA" id="ARBA00022989"/>
    </source>
</evidence>
<dbReference type="PANTHER" id="PTHR11403:SF6">
    <property type="entry name" value="NITRIC OXIDE REDUCTASE SUBUNIT E"/>
    <property type="match status" value="1"/>
</dbReference>
<accession>A0A562S178</accession>
<dbReference type="InterPro" id="IPR013833">
    <property type="entry name" value="Cyt_c_oxidase_su3_a-hlx"/>
</dbReference>
<dbReference type="GO" id="GO:0005886">
    <property type="term" value="C:plasma membrane"/>
    <property type="evidence" value="ECO:0007669"/>
    <property type="project" value="UniProtKB-SubCell"/>
</dbReference>
<dbReference type="Proteomes" id="UP000316291">
    <property type="component" value="Unassembled WGS sequence"/>
</dbReference>
<feature type="transmembrane region" description="Helical" evidence="7">
    <location>
        <begin position="147"/>
        <end position="167"/>
    </location>
</feature>
<name>A0A562S178_9BRAD</name>
<dbReference type="FunFam" id="1.20.120.80:FF:000004">
    <property type="entry name" value="Cytochrome c oxidase, subunit III"/>
    <property type="match status" value="1"/>
</dbReference>
<dbReference type="SUPFAM" id="SSF81452">
    <property type="entry name" value="Cytochrome c oxidase subunit III-like"/>
    <property type="match status" value="1"/>
</dbReference>
<evidence type="ECO:0000256" key="1">
    <source>
        <dbReference type="ARBA" id="ARBA00004141"/>
    </source>
</evidence>
<evidence type="ECO:0000256" key="7">
    <source>
        <dbReference type="SAM" id="Phobius"/>
    </source>
</evidence>
<evidence type="ECO:0000259" key="8">
    <source>
        <dbReference type="PROSITE" id="PS50253"/>
    </source>
</evidence>
<comment type="caution">
    <text evidence="9">The sequence shown here is derived from an EMBL/GenBank/DDBJ whole genome shotgun (WGS) entry which is preliminary data.</text>
</comment>
<dbReference type="GO" id="GO:0019646">
    <property type="term" value="P:aerobic electron transport chain"/>
    <property type="evidence" value="ECO:0007669"/>
    <property type="project" value="InterPro"/>
</dbReference>
<feature type="transmembrane region" description="Helical" evidence="7">
    <location>
        <begin position="75"/>
        <end position="92"/>
    </location>
</feature>
<organism evidence="9 10">
    <name type="scientific">Bradyrhizobium huanghuaihaiense</name>
    <dbReference type="NCBI Taxonomy" id="990078"/>
    <lineage>
        <taxon>Bacteria</taxon>
        <taxon>Pseudomonadati</taxon>
        <taxon>Pseudomonadota</taxon>
        <taxon>Alphaproteobacteria</taxon>
        <taxon>Hyphomicrobiales</taxon>
        <taxon>Nitrobacteraceae</taxon>
        <taxon>Bradyrhizobium</taxon>
    </lineage>
</organism>
<keyword evidence="5 7" id="KW-0472">Membrane</keyword>
<dbReference type="PANTHER" id="PTHR11403">
    <property type="entry name" value="CYTOCHROME C OXIDASE SUBUNIT III"/>
    <property type="match status" value="1"/>
</dbReference>
<comment type="subcellular location">
    <subcellularLocation>
        <location evidence="6">Cell membrane</location>
        <topology evidence="6">Multi-pass membrane protein</topology>
    </subcellularLocation>
    <subcellularLocation>
        <location evidence="1">Membrane</location>
        <topology evidence="1">Multi-pass membrane protein</topology>
    </subcellularLocation>
</comment>
<sequence length="168" mass="18229">MIWVLIFSELVAFGLFLGAFVVARAIHPALFAAGQAALNLDLAGLNTVVLVTSGWVAARATKAARASERRASRRWLLGAMALGGLFIAIKLAEYAEEIGRGVGLETSPFFTLYFLLTGFHLLHVGLGIIILAVVCRRAETVGVETGAAFWHMVDLVWIVMFPVLYLVR</sequence>
<evidence type="ECO:0000256" key="3">
    <source>
        <dbReference type="ARBA" id="ARBA00022692"/>
    </source>
</evidence>
<gene>
    <name evidence="9" type="ORF">IQ16_01321</name>
</gene>
<evidence type="ECO:0000256" key="5">
    <source>
        <dbReference type="ARBA" id="ARBA00023136"/>
    </source>
</evidence>
<comment type="similarity">
    <text evidence="2 6">Belongs to the cytochrome c oxidase subunit 3 family.</text>
</comment>
<proteinExistence type="inferred from homology"/>
<feature type="domain" description="Heme-copper oxidase subunit III family profile" evidence="8">
    <location>
        <begin position="1"/>
        <end position="168"/>
    </location>
</feature>
<dbReference type="PROSITE" id="PS50253">
    <property type="entry name" value="COX3"/>
    <property type="match status" value="1"/>
</dbReference>
<dbReference type="Gene3D" id="1.20.120.80">
    <property type="entry name" value="Cytochrome c oxidase, subunit III, four-helix bundle"/>
    <property type="match status" value="1"/>
</dbReference>
<dbReference type="AlphaFoldDB" id="A0A562S178"/>
<evidence type="ECO:0000256" key="6">
    <source>
        <dbReference type="RuleBase" id="RU003376"/>
    </source>
</evidence>
<dbReference type="GO" id="GO:0004129">
    <property type="term" value="F:cytochrome-c oxidase activity"/>
    <property type="evidence" value="ECO:0007669"/>
    <property type="project" value="InterPro"/>
</dbReference>
<feature type="transmembrane region" description="Helical" evidence="7">
    <location>
        <begin position="35"/>
        <end position="55"/>
    </location>
</feature>
<keyword evidence="3 6" id="KW-0812">Transmembrane</keyword>
<protein>
    <submittedName>
        <fullName evidence="9">Nitric oxide reductase NorE protein</fullName>
    </submittedName>
</protein>
<keyword evidence="4 7" id="KW-1133">Transmembrane helix</keyword>
<keyword evidence="10" id="KW-1185">Reference proteome</keyword>
<dbReference type="Pfam" id="PF00510">
    <property type="entry name" value="COX3"/>
    <property type="match status" value="1"/>
</dbReference>